<evidence type="ECO:0000256" key="14">
    <source>
        <dbReference type="RuleBase" id="RU003431"/>
    </source>
</evidence>
<keyword evidence="4" id="KW-0732">Signal</keyword>
<evidence type="ECO:0000256" key="4">
    <source>
        <dbReference type="ARBA" id="ARBA00022729"/>
    </source>
</evidence>
<dbReference type="InterPro" id="IPR018297">
    <property type="entry name" value="A/G_cyclase_CS"/>
</dbReference>
<dbReference type="InterPro" id="IPR001054">
    <property type="entry name" value="A/G_cyclase"/>
</dbReference>
<gene>
    <name evidence="19" type="primary">20216173</name>
    <name evidence="18" type="ORF">HELRODRAFT_83244</name>
</gene>
<keyword evidence="10" id="KW-0325">Glycoprotein</keyword>
<dbReference type="AlphaFoldDB" id="T1G525"/>
<keyword evidence="11 13" id="KW-0456">Lyase</keyword>
<dbReference type="SUPFAM" id="SSF55073">
    <property type="entry name" value="Nucleotide cyclase"/>
    <property type="match status" value="1"/>
</dbReference>
<keyword evidence="6" id="KW-1133">Transmembrane helix</keyword>
<evidence type="ECO:0000256" key="9">
    <source>
        <dbReference type="ARBA" id="ARBA00023170"/>
    </source>
</evidence>
<evidence type="ECO:0000313" key="20">
    <source>
        <dbReference type="Proteomes" id="UP000015101"/>
    </source>
</evidence>
<evidence type="ECO:0000256" key="12">
    <source>
        <dbReference type="ARBA" id="ARBA00023293"/>
    </source>
</evidence>
<organism evidence="19 20">
    <name type="scientific">Helobdella robusta</name>
    <name type="common">Californian leech</name>
    <dbReference type="NCBI Taxonomy" id="6412"/>
    <lineage>
        <taxon>Eukaryota</taxon>
        <taxon>Metazoa</taxon>
        <taxon>Spiralia</taxon>
        <taxon>Lophotrochozoa</taxon>
        <taxon>Annelida</taxon>
        <taxon>Clitellata</taxon>
        <taxon>Hirudinea</taxon>
        <taxon>Rhynchobdellida</taxon>
        <taxon>Glossiphoniidae</taxon>
        <taxon>Helobdella</taxon>
    </lineage>
</organism>
<dbReference type="SMART" id="SM00044">
    <property type="entry name" value="CYCc"/>
    <property type="match status" value="1"/>
</dbReference>
<dbReference type="InParanoid" id="T1G525"/>
<comment type="subcellular location">
    <subcellularLocation>
        <location evidence="1">Membrane</location>
        <topology evidence="1">Single-pass type I membrane protein</topology>
    </subcellularLocation>
</comment>
<feature type="domain" description="Guanylate cyclase" evidence="17">
    <location>
        <begin position="331"/>
        <end position="461"/>
    </location>
</feature>
<dbReference type="GO" id="GO:0007168">
    <property type="term" value="P:receptor guanylyl cyclase signaling pathway"/>
    <property type="evidence" value="ECO:0000318"/>
    <property type="project" value="GO_Central"/>
</dbReference>
<reference evidence="20" key="1">
    <citation type="submission" date="2012-12" db="EMBL/GenBank/DDBJ databases">
        <authorList>
            <person name="Hellsten U."/>
            <person name="Grimwood J."/>
            <person name="Chapman J.A."/>
            <person name="Shapiro H."/>
            <person name="Aerts A."/>
            <person name="Otillar R.P."/>
            <person name="Terry A.Y."/>
            <person name="Boore J.L."/>
            <person name="Simakov O."/>
            <person name="Marletaz F."/>
            <person name="Cho S.-J."/>
            <person name="Edsinger-Gonzales E."/>
            <person name="Havlak P."/>
            <person name="Kuo D.-H."/>
            <person name="Larsson T."/>
            <person name="Lv J."/>
            <person name="Arendt D."/>
            <person name="Savage R."/>
            <person name="Osoegawa K."/>
            <person name="de Jong P."/>
            <person name="Lindberg D.R."/>
            <person name="Seaver E.C."/>
            <person name="Weisblat D.A."/>
            <person name="Putnam N.H."/>
            <person name="Grigoriev I.V."/>
            <person name="Rokhsar D.S."/>
        </authorList>
    </citation>
    <scope>NUCLEOTIDE SEQUENCE</scope>
</reference>
<dbReference type="OrthoDB" id="1890790at2759"/>
<dbReference type="FunFam" id="3.30.70.1230:FF:000004">
    <property type="entry name" value="Guanylate cyclase"/>
    <property type="match status" value="1"/>
</dbReference>
<dbReference type="GO" id="GO:0006182">
    <property type="term" value="P:cGMP biosynthetic process"/>
    <property type="evidence" value="ECO:0000318"/>
    <property type="project" value="GO_Central"/>
</dbReference>
<dbReference type="Proteomes" id="UP000015101">
    <property type="component" value="Unassembled WGS sequence"/>
</dbReference>
<keyword evidence="7" id="KW-0342">GTP-binding</keyword>
<keyword evidence="9" id="KW-0675">Receptor</keyword>
<dbReference type="GO" id="GO:0001653">
    <property type="term" value="F:peptide receptor activity"/>
    <property type="evidence" value="ECO:0000318"/>
    <property type="project" value="GO_Central"/>
</dbReference>
<dbReference type="EMBL" id="KB096983">
    <property type="protein sequence ID" value="ESO00154.1"/>
    <property type="molecule type" value="Genomic_DNA"/>
</dbReference>
<evidence type="ECO:0000256" key="5">
    <source>
        <dbReference type="ARBA" id="ARBA00022741"/>
    </source>
</evidence>
<dbReference type="InterPro" id="IPR050401">
    <property type="entry name" value="Cyclic_nucleotide_synthase"/>
</dbReference>
<dbReference type="InterPro" id="IPR000719">
    <property type="entry name" value="Prot_kinase_dom"/>
</dbReference>
<dbReference type="Gene3D" id="3.30.70.1230">
    <property type="entry name" value="Nucleotide cyclase"/>
    <property type="match status" value="1"/>
</dbReference>
<proteinExistence type="inferred from homology"/>
<dbReference type="InterPro" id="IPR011645">
    <property type="entry name" value="HNOB_dom_associated"/>
</dbReference>
<protein>
    <recommendedName>
        <fullName evidence="2 14">Guanylate cyclase</fullName>
        <ecNumber evidence="2 14">4.6.1.2</ecNumber>
    </recommendedName>
</protein>
<comment type="catalytic activity">
    <reaction evidence="14">
        <text>GTP = 3',5'-cyclic GMP + diphosphate</text>
        <dbReference type="Rhea" id="RHEA:13665"/>
        <dbReference type="ChEBI" id="CHEBI:33019"/>
        <dbReference type="ChEBI" id="CHEBI:37565"/>
        <dbReference type="ChEBI" id="CHEBI:57746"/>
        <dbReference type="EC" id="4.6.1.2"/>
    </reaction>
</comment>
<keyword evidence="8" id="KW-0472">Membrane</keyword>
<name>T1G525_HELRO</name>
<dbReference type="KEGG" id="hro:HELRODRAFT_83244"/>
<comment type="similarity">
    <text evidence="13">Belongs to the adenylyl cyclase class-4/guanylyl cyclase family.</text>
</comment>
<dbReference type="GO" id="GO:0004672">
    <property type="term" value="F:protein kinase activity"/>
    <property type="evidence" value="ECO:0007669"/>
    <property type="project" value="InterPro"/>
</dbReference>
<dbReference type="PROSITE" id="PS50125">
    <property type="entry name" value="GUANYLATE_CYCLASE_2"/>
    <property type="match status" value="1"/>
</dbReference>
<dbReference type="Pfam" id="PF07714">
    <property type="entry name" value="PK_Tyr_Ser-Thr"/>
    <property type="match status" value="1"/>
</dbReference>
<evidence type="ECO:0000259" key="17">
    <source>
        <dbReference type="PROSITE" id="PS50125"/>
    </source>
</evidence>
<feature type="coiled-coil region" evidence="15">
    <location>
        <begin position="268"/>
        <end position="299"/>
    </location>
</feature>
<evidence type="ECO:0000256" key="1">
    <source>
        <dbReference type="ARBA" id="ARBA00004479"/>
    </source>
</evidence>
<dbReference type="Gene3D" id="1.10.510.10">
    <property type="entry name" value="Transferase(Phosphotransferase) domain 1"/>
    <property type="match status" value="1"/>
</dbReference>
<keyword evidence="5" id="KW-0547">Nucleotide-binding</keyword>
<dbReference type="GO" id="GO:0035556">
    <property type="term" value="P:intracellular signal transduction"/>
    <property type="evidence" value="ECO:0007669"/>
    <property type="project" value="InterPro"/>
</dbReference>
<dbReference type="SUPFAM" id="SSF56112">
    <property type="entry name" value="Protein kinase-like (PK-like)"/>
    <property type="match status" value="1"/>
</dbReference>
<dbReference type="EMBL" id="AMQM01005500">
    <property type="status" value="NOT_ANNOTATED_CDS"/>
    <property type="molecule type" value="Genomic_DNA"/>
</dbReference>
<dbReference type="CTD" id="20216173"/>
<evidence type="ECO:0000256" key="13">
    <source>
        <dbReference type="RuleBase" id="RU000405"/>
    </source>
</evidence>
<dbReference type="CDD" id="cd07302">
    <property type="entry name" value="CHD"/>
    <property type="match status" value="1"/>
</dbReference>
<evidence type="ECO:0000256" key="6">
    <source>
        <dbReference type="ARBA" id="ARBA00022989"/>
    </source>
</evidence>
<dbReference type="PANTHER" id="PTHR11920">
    <property type="entry name" value="GUANYLYL CYCLASE"/>
    <property type="match status" value="1"/>
</dbReference>
<dbReference type="EnsemblMetazoa" id="HelroT83244">
    <property type="protein sequence ID" value="HelroP83244"/>
    <property type="gene ID" value="HelroG83244"/>
</dbReference>
<dbReference type="EC" id="4.6.1.2" evidence="2 14"/>
<keyword evidence="3" id="KW-0812">Transmembrane</keyword>
<dbReference type="PROSITE" id="PS00452">
    <property type="entry name" value="GUANYLATE_CYCLASE_1"/>
    <property type="match status" value="1"/>
</dbReference>
<evidence type="ECO:0000313" key="19">
    <source>
        <dbReference type="EnsemblMetazoa" id="HelroP83244"/>
    </source>
</evidence>
<evidence type="ECO:0000259" key="16">
    <source>
        <dbReference type="PROSITE" id="PS50011"/>
    </source>
</evidence>
<evidence type="ECO:0000256" key="11">
    <source>
        <dbReference type="ARBA" id="ARBA00023239"/>
    </source>
</evidence>
<accession>T1G525</accession>
<dbReference type="GO" id="GO:0005524">
    <property type="term" value="F:ATP binding"/>
    <property type="evidence" value="ECO:0007669"/>
    <property type="project" value="InterPro"/>
</dbReference>
<dbReference type="Gene3D" id="6.10.250.780">
    <property type="match status" value="1"/>
</dbReference>
<keyword evidence="12 14" id="KW-0141">cGMP biosynthesis</keyword>
<evidence type="ECO:0000256" key="2">
    <source>
        <dbReference type="ARBA" id="ARBA00012202"/>
    </source>
</evidence>
<dbReference type="GeneID" id="20216173"/>
<reference evidence="19" key="3">
    <citation type="submission" date="2015-06" db="UniProtKB">
        <authorList>
            <consortium name="EnsemblMetazoa"/>
        </authorList>
    </citation>
    <scope>IDENTIFICATION</scope>
</reference>
<dbReference type="InterPro" id="IPR029787">
    <property type="entry name" value="Nucleotide_cyclase"/>
</dbReference>
<dbReference type="GO" id="GO:0005886">
    <property type="term" value="C:plasma membrane"/>
    <property type="evidence" value="ECO:0000318"/>
    <property type="project" value="GO_Central"/>
</dbReference>
<feature type="domain" description="Protein kinase" evidence="16">
    <location>
        <begin position="1"/>
        <end position="259"/>
    </location>
</feature>
<keyword evidence="15" id="KW-0175">Coiled coil</keyword>
<dbReference type="OMA" id="LALMEMY"/>
<dbReference type="InterPro" id="IPR001245">
    <property type="entry name" value="Ser-Thr/Tyr_kinase_cat_dom"/>
</dbReference>
<keyword evidence="20" id="KW-1185">Reference proteome</keyword>
<dbReference type="GO" id="GO:0004383">
    <property type="term" value="F:guanylate cyclase activity"/>
    <property type="evidence" value="ECO:0000318"/>
    <property type="project" value="GO_Central"/>
</dbReference>
<dbReference type="Pfam" id="PF00211">
    <property type="entry name" value="Guanylate_cyc"/>
    <property type="match status" value="1"/>
</dbReference>
<evidence type="ECO:0000256" key="8">
    <source>
        <dbReference type="ARBA" id="ARBA00023136"/>
    </source>
</evidence>
<dbReference type="GO" id="GO:0005525">
    <property type="term" value="F:GTP binding"/>
    <property type="evidence" value="ECO:0007669"/>
    <property type="project" value="UniProtKB-KW"/>
</dbReference>
<dbReference type="Pfam" id="PF07701">
    <property type="entry name" value="HNOBA"/>
    <property type="match status" value="1"/>
</dbReference>
<evidence type="ECO:0000256" key="3">
    <source>
        <dbReference type="ARBA" id="ARBA00022692"/>
    </source>
</evidence>
<sequence>GGGQLFSSVGIYRGVLVAIKKLKKEHVQITRDILMEFNQMRDIAHENLNVFAGACIEPPNIAVFWYYCPKGSLNQDVLENEAIKLDNTFKLSFMLDISKGMHYLHSSHLSSHGNLKSSNCLIDSRWTLKITDYGLASFLAGQSFYEAEMDMYKKKLWTAPEILRENIPPLKGTQKGDVFSCAIVYFEIITRAEPYNFDNITPRDVICRVRNGESIAYRPALPETSEMGRQILDLIRSMWNENPDLRPTFHFVKSAVSKISDGDSISILDTVMKMMEKYAQNLEESVEERTRQLLEEKKKTDELLYKLLPVSVAEQLKVGKFVQPENYEQSTIYFSDIVGFTSISADSSPMQIVDFLNDLYSCFDDVISTHDVYKVETIGDAYMVVSGVPSKNGNKHVAEIANVSLDLLSAVMSFKIRHRPHHQLQLRIGLNSGAVVAGVVGNIMPRYCLFGDTVNMAAKMESSGKPLRIHLSRTTYVALKAFKDYKITPRGEMNIKV</sequence>
<dbReference type="eggNOG" id="KOG1023">
    <property type="taxonomic scope" value="Eukaryota"/>
</dbReference>
<evidence type="ECO:0000313" key="18">
    <source>
        <dbReference type="EMBL" id="ESO00154.1"/>
    </source>
</evidence>
<dbReference type="InterPro" id="IPR011009">
    <property type="entry name" value="Kinase-like_dom_sf"/>
</dbReference>
<dbReference type="PROSITE" id="PS50011">
    <property type="entry name" value="PROTEIN_KINASE_DOM"/>
    <property type="match status" value="1"/>
</dbReference>
<dbReference type="PANTHER" id="PTHR11920:SF502">
    <property type="entry name" value="GUANYLATE CYCLASE"/>
    <property type="match status" value="1"/>
</dbReference>
<dbReference type="RefSeq" id="XP_009021588.1">
    <property type="nucleotide sequence ID" value="XM_009023340.1"/>
</dbReference>
<dbReference type="HOGENOM" id="CLU_001072_11_2_1"/>
<reference evidence="18 20" key="2">
    <citation type="journal article" date="2013" name="Nature">
        <title>Insights into bilaterian evolution from three spiralian genomes.</title>
        <authorList>
            <person name="Simakov O."/>
            <person name="Marletaz F."/>
            <person name="Cho S.J."/>
            <person name="Edsinger-Gonzales E."/>
            <person name="Havlak P."/>
            <person name="Hellsten U."/>
            <person name="Kuo D.H."/>
            <person name="Larsson T."/>
            <person name="Lv J."/>
            <person name="Arendt D."/>
            <person name="Savage R."/>
            <person name="Osoegawa K."/>
            <person name="de Jong P."/>
            <person name="Grimwood J."/>
            <person name="Chapman J.A."/>
            <person name="Shapiro H."/>
            <person name="Aerts A."/>
            <person name="Otillar R.P."/>
            <person name="Terry A.Y."/>
            <person name="Boore J.L."/>
            <person name="Grigoriev I.V."/>
            <person name="Lindberg D.R."/>
            <person name="Seaver E.C."/>
            <person name="Weisblat D.A."/>
            <person name="Putnam N.H."/>
            <person name="Rokhsar D.S."/>
        </authorList>
    </citation>
    <scope>NUCLEOTIDE SEQUENCE</scope>
</reference>
<dbReference type="FunFam" id="1.10.510.10:FF:001889">
    <property type="entry name" value="Guanylate cyclase"/>
    <property type="match status" value="1"/>
</dbReference>
<evidence type="ECO:0000256" key="15">
    <source>
        <dbReference type="SAM" id="Coils"/>
    </source>
</evidence>
<evidence type="ECO:0000256" key="7">
    <source>
        <dbReference type="ARBA" id="ARBA00023134"/>
    </source>
</evidence>
<evidence type="ECO:0000256" key="10">
    <source>
        <dbReference type="ARBA" id="ARBA00023180"/>
    </source>
</evidence>